<dbReference type="GO" id="GO:0005524">
    <property type="term" value="F:ATP binding"/>
    <property type="evidence" value="ECO:0007669"/>
    <property type="project" value="UniProtKB-KW"/>
</dbReference>
<name>A0A0G4F3H1_VITBC</name>
<dbReference type="SUPFAM" id="SSF52540">
    <property type="entry name" value="P-loop containing nucleoside triphosphate hydrolases"/>
    <property type="match status" value="2"/>
</dbReference>
<dbReference type="Gene3D" id="1.10.8.60">
    <property type="match status" value="1"/>
</dbReference>
<evidence type="ECO:0000256" key="8">
    <source>
        <dbReference type="ARBA" id="ARBA00034811"/>
    </source>
</evidence>
<evidence type="ECO:0000256" key="11">
    <source>
        <dbReference type="SAM" id="MobiDB-lite"/>
    </source>
</evidence>
<evidence type="ECO:0000256" key="9">
    <source>
        <dbReference type="ARBA" id="ARBA00034920"/>
    </source>
</evidence>
<dbReference type="VEuPathDB" id="CryptoDB:Vbra_5661"/>
<dbReference type="GO" id="GO:0005778">
    <property type="term" value="C:peroxisomal membrane"/>
    <property type="evidence" value="ECO:0007669"/>
    <property type="project" value="TreeGrafter"/>
</dbReference>
<dbReference type="InterPro" id="IPR050168">
    <property type="entry name" value="AAA_ATPase_domain"/>
</dbReference>
<dbReference type="PANTHER" id="PTHR23077:SF9">
    <property type="entry name" value="PEROXISOMAL ATPASE PEX6"/>
    <property type="match status" value="1"/>
</dbReference>
<sequence length="1014" mass="108229">MQEATAGRFLYPAPSSLLPPLTKRDTLHEAYATAALFAQLPVPVSPPPWVIVRKSTVAKPPRRHVVHLLPIPTDRQPFLARPARTSGSGSGGGDGDGDVVYLSCAVLHYLRITSGQDRVTLEPLGEKSDERAESVNGFLPPYFGGPPAASLAVLTKVKGSGHGDLFDAEDGDTDEEALLRRFFDVPRVAAMGEVIGLPATAEQMDRLLLIERTAEGSDSQRPLENGVGQLSAASVYPPTSTAGGASQDRLSDFAFTAPHMAFYRVDTLSRGRGENDGEGDRHADVAVLCIDPGSTRLVLRGECNALRTPLMVYHYGFSVPLPPLPSLQGPLHKLIGWLRGHLGKAAASAGPSRAALLVHGPKGCGKRWVIRWAADRLGCHHTEIDGYQLSPAAPSAAQGARDKGDSKPLAGPMGRALADHMDRWPLVVAVRHFDVLMRSHAAQHNPTLKTQLQRRVATAISDFLTAPVSSAASADATTPSQSLAHGEPSAVILVALCEEKEDLGGHVTSLFATDIRVPPPDDASRAEACHRLLGAQDDSRDKAKLMARLTTGLSYSHLRVFSAAAAAAAGTPSSGDDSTEEGRLRGIVKQMRRNEGGDEAVALSSVPVVRWADVGGLEGAKTELMDCISLPLQTAALGRGRGMRGPSNKLRSGVLLYGPPGTGKTLLAKAVANECGANFISVKGPELLNMYIGESERNVREIFKQAREMAPCVVFFDELDSLAPARGRGADSGGVMDRVVSQLLTELDGTSPTVFLIGATNRPDLLDGALLRPGRLDRQVYLGIPDDKRPLLTALLRKFRLQEVDDTEPGPSSVTASGISTSSPLIERLARSVPATFTGADCRALCSEAFMLAIKERTALIQRLAESLGVSVSAVQDFVKALRADSATLEAKVPQPGEGSHGCHSVELVFPPSPAHHDAPITPPLHRRHTSAPPPLQLWRDNQGAGDFLMTSIETSALSSLIGGTNTCSREEMQQLGVRVRPSVSENDVRRYEQMRIQFAAPMRLAKMKRSDNG</sequence>
<proteinExistence type="inferred from homology"/>
<feature type="domain" description="AAA+ ATPase" evidence="12">
    <location>
        <begin position="650"/>
        <end position="786"/>
    </location>
</feature>
<dbReference type="AlphaFoldDB" id="A0A0G4F3H1"/>
<comment type="similarity">
    <text evidence="2">Belongs to the AAA ATPase family.</text>
</comment>
<dbReference type="InterPro" id="IPR003593">
    <property type="entry name" value="AAA+_ATPase"/>
</dbReference>
<dbReference type="EMBL" id="CDMY01000366">
    <property type="protein sequence ID" value="CEM06467.1"/>
    <property type="molecule type" value="Genomic_DNA"/>
</dbReference>
<evidence type="ECO:0000256" key="1">
    <source>
        <dbReference type="ARBA" id="ARBA00004370"/>
    </source>
</evidence>
<dbReference type="SMART" id="SM00382">
    <property type="entry name" value="AAA"/>
    <property type="match status" value="1"/>
</dbReference>
<evidence type="ECO:0000256" key="2">
    <source>
        <dbReference type="ARBA" id="ARBA00006914"/>
    </source>
</evidence>
<gene>
    <name evidence="13" type="ORF">Vbra_5661</name>
</gene>
<dbReference type="Gene3D" id="3.40.50.300">
    <property type="entry name" value="P-loop containing nucleotide triphosphate hydrolases"/>
    <property type="match status" value="2"/>
</dbReference>
<dbReference type="PhylomeDB" id="A0A0G4F3H1"/>
<dbReference type="PROSITE" id="PS00674">
    <property type="entry name" value="AAA"/>
    <property type="match status" value="1"/>
</dbReference>
<keyword evidence="3" id="KW-0962">Peroxisome biogenesis</keyword>
<evidence type="ECO:0000256" key="7">
    <source>
        <dbReference type="ARBA" id="ARBA00023136"/>
    </source>
</evidence>
<evidence type="ECO:0000256" key="6">
    <source>
        <dbReference type="ARBA" id="ARBA00022840"/>
    </source>
</evidence>
<accession>A0A0G4F3H1</accession>
<keyword evidence="5" id="KW-0378">Hydrolase</keyword>
<evidence type="ECO:0000256" key="3">
    <source>
        <dbReference type="ARBA" id="ARBA00022593"/>
    </source>
</evidence>
<protein>
    <recommendedName>
        <fullName evidence="8">Peroxisomal ATPase PEX6</fullName>
    </recommendedName>
    <alternativeName>
        <fullName evidence="9">Peroxin-6</fullName>
    </alternativeName>
</protein>
<dbReference type="Pfam" id="PF00004">
    <property type="entry name" value="AAA"/>
    <property type="match status" value="1"/>
</dbReference>
<dbReference type="OrthoDB" id="2187at2759"/>
<dbReference type="PANTHER" id="PTHR23077">
    <property type="entry name" value="AAA-FAMILY ATPASE"/>
    <property type="match status" value="1"/>
</dbReference>
<comment type="catalytic activity">
    <reaction evidence="10">
        <text>ATP + H2O = ADP + phosphate + H(+)</text>
        <dbReference type="Rhea" id="RHEA:13065"/>
        <dbReference type="ChEBI" id="CHEBI:15377"/>
        <dbReference type="ChEBI" id="CHEBI:15378"/>
        <dbReference type="ChEBI" id="CHEBI:30616"/>
        <dbReference type="ChEBI" id="CHEBI:43474"/>
        <dbReference type="ChEBI" id="CHEBI:456216"/>
    </reaction>
    <physiologicalReaction direction="left-to-right" evidence="10">
        <dbReference type="Rhea" id="RHEA:13066"/>
    </physiologicalReaction>
</comment>
<feature type="region of interest" description="Disordered" evidence="11">
    <location>
        <begin position="390"/>
        <end position="414"/>
    </location>
</feature>
<dbReference type="GO" id="GO:0016558">
    <property type="term" value="P:protein import into peroxisome matrix"/>
    <property type="evidence" value="ECO:0007669"/>
    <property type="project" value="TreeGrafter"/>
</dbReference>
<reference evidence="13 14" key="1">
    <citation type="submission" date="2014-11" db="EMBL/GenBank/DDBJ databases">
        <authorList>
            <person name="Zhu J."/>
            <person name="Qi W."/>
            <person name="Song R."/>
        </authorList>
    </citation>
    <scope>NUCLEOTIDE SEQUENCE [LARGE SCALE GENOMIC DNA]</scope>
</reference>
<evidence type="ECO:0000259" key="12">
    <source>
        <dbReference type="SMART" id="SM00382"/>
    </source>
</evidence>
<keyword evidence="14" id="KW-1185">Reference proteome</keyword>
<dbReference type="InterPro" id="IPR003960">
    <property type="entry name" value="ATPase_AAA_CS"/>
</dbReference>
<dbReference type="STRING" id="1169540.A0A0G4F3H1"/>
<evidence type="ECO:0000256" key="5">
    <source>
        <dbReference type="ARBA" id="ARBA00022801"/>
    </source>
</evidence>
<evidence type="ECO:0000256" key="10">
    <source>
        <dbReference type="ARBA" id="ARBA00048778"/>
    </source>
</evidence>
<dbReference type="FunFam" id="3.40.50.300:FF:000109">
    <property type="entry name" value="Peroxisomal biogenesis factor 6"/>
    <property type="match status" value="1"/>
</dbReference>
<dbReference type="InParanoid" id="A0A0G4F3H1"/>
<comment type="subcellular location">
    <subcellularLocation>
        <location evidence="1">Membrane</location>
    </subcellularLocation>
</comment>
<keyword evidence="7" id="KW-0472">Membrane</keyword>
<keyword evidence="4" id="KW-0547">Nucleotide-binding</keyword>
<keyword evidence="6" id="KW-0067">ATP-binding</keyword>
<evidence type="ECO:0000256" key="4">
    <source>
        <dbReference type="ARBA" id="ARBA00022741"/>
    </source>
</evidence>
<dbReference type="InterPro" id="IPR003959">
    <property type="entry name" value="ATPase_AAA_core"/>
</dbReference>
<dbReference type="Proteomes" id="UP000041254">
    <property type="component" value="Unassembled WGS sequence"/>
</dbReference>
<dbReference type="InterPro" id="IPR027417">
    <property type="entry name" value="P-loop_NTPase"/>
</dbReference>
<evidence type="ECO:0000313" key="14">
    <source>
        <dbReference type="Proteomes" id="UP000041254"/>
    </source>
</evidence>
<organism evidence="13 14">
    <name type="scientific">Vitrella brassicaformis (strain CCMP3155)</name>
    <dbReference type="NCBI Taxonomy" id="1169540"/>
    <lineage>
        <taxon>Eukaryota</taxon>
        <taxon>Sar</taxon>
        <taxon>Alveolata</taxon>
        <taxon>Colpodellida</taxon>
        <taxon>Vitrellaceae</taxon>
        <taxon>Vitrella</taxon>
    </lineage>
</organism>
<dbReference type="GO" id="GO:0016887">
    <property type="term" value="F:ATP hydrolysis activity"/>
    <property type="evidence" value="ECO:0007669"/>
    <property type="project" value="InterPro"/>
</dbReference>
<dbReference type="GO" id="GO:0005829">
    <property type="term" value="C:cytosol"/>
    <property type="evidence" value="ECO:0007669"/>
    <property type="project" value="TreeGrafter"/>
</dbReference>
<evidence type="ECO:0000313" key="13">
    <source>
        <dbReference type="EMBL" id="CEM06467.1"/>
    </source>
</evidence>